<accession>A0A1H6UAY9</accession>
<proteinExistence type="predicted"/>
<dbReference type="PROSITE" id="PS51257">
    <property type="entry name" value="PROKAR_LIPOPROTEIN"/>
    <property type="match status" value="1"/>
</dbReference>
<organism evidence="2 3">
    <name type="scientific">Myroides marinus</name>
    <dbReference type="NCBI Taxonomy" id="703342"/>
    <lineage>
        <taxon>Bacteria</taxon>
        <taxon>Pseudomonadati</taxon>
        <taxon>Bacteroidota</taxon>
        <taxon>Flavobacteriia</taxon>
        <taxon>Flavobacteriales</taxon>
        <taxon>Flavobacteriaceae</taxon>
        <taxon>Myroides</taxon>
    </lineage>
</organism>
<evidence type="ECO:0000313" key="2">
    <source>
        <dbReference type="EMBL" id="SEI86807.1"/>
    </source>
</evidence>
<feature type="signal peptide" evidence="1">
    <location>
        <begin position="1"/>
        <end position="25"/>
    </location>
</feature>
<feature type="chain" id="PRO_5010260192" description="Lipoprotein" evidence="1">
    <location>
        <begin position="26"/>
        <end position="220"/>
    </location>
</feature>
<reference evidence="2 3" key="1">
    <citation type="submission" date="2016-10" db="EMBL/GenBank/DDBJ databases">
        <authorList>
            <person name="de Groot N.N."/>
        </authorList>
    </citation>
    <scope>NUCLEOTIDE SEQUENCE [LARGE SCALE GENOMIC DNA]</scope>
    <source>
        <strain evidence="2 3">DSM 23048</strain>
    </source>
</reference>
<dbReference type="GeneID" id="82256820"/>
<dbReference type="Proteomes" id="UP000183077">
    <property type="component" value="Unassembled WGS sequence"/>
</dbReference>
<evidence type="ECO:0008006" key="4">
    <source>
        <dbReference type="Google" id="ProtNLM"/>
    </source>
</evidence>
<keyword evidence="1" id="KW-0732">Signal</keyword>
<protein>
    <recommendedName>
        <fullName evidence="4">Lipoprotein</fullName>
    </recommendedName>
</protein>
<dbReference type="AlphaFoldDB" id="A0A1H6UAY9"/>
<gene>
    <name evidence="2" type="ORF">SAMN04488018_10614</name>
</gene>
<sequence>MIKKHYQTLLALTFSLFFFSCSTLKTVDGNKKIDTALVGIWGGEETDQQIEGVTKKWKMTRKDDGTFSLEFLVQMGDHKRESIETGNWWVEKDVFYEYHSVSGKTTTYKYKVLDKNNIDFKLLDAHFKFNADSYTFIDKRLTEEKTVKEPGLTVETAIKVNSVTEEYQYLKKHYPNSQFLGQALINSDRDKYYDKLTFKTKEGETKSLYFDITSFFGKGF</sequence>
<evidence type="ECO:0000256" key="1">
    <source>
        <dbReference type="SAM" id="SignalP"/>
    </source>
</evidence>
<dbReference type="RefSeq" id="WP_063176160.1">
    <property type="nucleotide sequence ID" value="NZ_FNYS01000006.1"/>
</dbReference>
<name>A0A1H6UAY9_9FLAO</name>
<dbReference type="EMBL" id="FNYS01000006">
    <property type="protein sequence ID" value="SEI86807.1"/>
    <property type="molecule type" value="Genomic_DNA"/>
</dbReference>
<evidence type="ECO:0000313" key="3">
    <source>
        <dbReference type="Proteomes" id="UP000183077"/>
    </source>
</evidence>